<dbReference type="InterPro" id="IPR011040">
    <property type="entry name" value="Sialidase"/>
</dbReference>
<dbReference type="SUPFAM" id="SSF50939">
    <property type="entry name" value="Sialidases"/>
    <property type="match status" value="1"/>
</dbReference>
<feature type="region of interest" description="Disordered" evidence="1">
    <location>
        <begin position="117"/>
        <end position="138"/>
    </location>
</feature>
<sequence length="359" mass="38014">MSQTERIHREFVTVDDPRWTQCHASTLAVADGVPVVAWFAGTREGTPDNRIRIARSGAVRTLETGRDVAHWNPVLASGPDGALWLFCKAGARISEWVTLVTRSPDGGLTWEPVRELVPGDRSGGRGPVKNPPLLAPGGGPWLAPGSTERWGEPPRWDPFVDVSDDGGLSWTRAPIPVDHDALTGAGHIQPALWWGASGPVALMRSTEGRAYRSTSLDGGRTWTPAEPTGLPNNNSGLTAVALPSGRVACVHNPAAESWGSRCPLVVSLSDDDGLTWHGGPTLDDGVLSIDPAVPRLPPSGAAAPGFAPGDDGVVTSGVAEYSYPSAVLTPDDLLVTYTWQRRGIVLARLPLADLEKKTP</sequence>
<dbReference type="RefSeq" id="WP_185069172.1">
    <property type="nucleotide sequence ID" value="NZ_JACHMB010000001.1"/>
</dbReference>
<dbReference type="EMBL" id="JACHMB010000001">
    <property type="protein sequence ID" value="MBB5775497.1"/>
    <property type="molecule type" value="Genomic_DNA"/>
</dbReference>
<dbReference type="Pfam" id="PF13088">
    <property type="entry name" value="BNR_2"/>
    <property type="match status" value="1"/>
</dbReference>
<dbReference type="AlphaFoldDB" id="A0A7W9L9E4"/>
<dbReference type="Gene3D" id="2.120.10.10">
    <property type="match status" value="1"/>
</dbReference>
<evidence type="ECO:0000259" key="2">
    <source>
        <dbReference type="Pfam" id="PF13088"/>
    </source>
</evidence>
<evidence type="ECO:0000313" key="4">
    <source>
        <dbReference type="Proteomes" id="UP000579153"/>
    </source>
</evidence>
<dbReference type="CDD" id="cd15482">
    <property type="entry name" value="Sialidase_non-viral"/>
    <property type="match status" value="1"/>
</dbReference>
<dbReference type="InterPro" id="IPR036278">
    <property type="entry name" value="Sialidase_sf"/>
</dbReference>
<gene>
    <name evidence="3" type="ORF">HD596_002253</name>
</gene>
<feature type="domain" description="Sialidase" evidence="2">
    <location>
        <begin position="35"/>
        <end position="331"/>
    </location>
</feature>
<protein>
    <submittedName>
        <fullName evidence="3">Putative neuraminidase</fullName>
    </submittedName>
</protein>
<dbReference type="PANTHER" id="PTHR43752">
    <property type="entry name" value="BNR/ASP-BOX REPEAT FAMILY PROTEIN"/>
    <property type="match status" value="1"/>
</dbReference>
<organism evidence="3 4">
    <name type="scientific">Nonomuraea jabiensis</name>
    <dbReference type="NCBI Taxonomy" id="882448"/>
    <lineage>
        <taxon>Bacteria</taxon>
        <taxon>Bacillati</taxon>
        <taxon>Actinomycetota</taxon>
        <taxon>Actinomycetes</taxon>
        <taxon>Streptosporangiales</taxon>
        <taxon>Streptosporangiaceae</taxon>
        <taxon>Nonomuraea</taxon>
    </lineage>
</organism>
<accession>A0A7W9L9E4</accession>
<feature type="region of interest" description="Disordered" evidence="1">
    <location>
        <begin position="212"/>
        <end position="233"/>
    </location>
</feature>
<dbReference type="Proteomes" id="UP000579153">
    <property type="component" value="Unassembled WGS sequence"/>
</dbReference>
<proteinExistence type="predicted"/>
<evidence type="ECO:0000256" key="1">
    <source>
        <dbReference type="SAM" id="MobiDB-lite"/>
    </source>
</evidence>
<name>A0A7W9L9E4_9ACTN</name>
<evidence type="ECO:0000313" key="3">
    <source>
        <dbReference type="EMBL" id="MBB5775497.1"/>
    </source>
</evidence>
<keyword evidence="4" id="KW-1185">Reference proteome</keyword>
<comment type="caution">
    <text evidence="3">The sequence shown here is derived from an EMBL/GenBank/DDBJ whole genome shotgun (WGS) entry which is preliminary data.</text>
</comment>
<dbReference type="PANTHER" id="PTHR43752:SF2">
    <property type="entry name" value="BNR_ASP-BOX REPEAT FAMILY PROTEIN"/>
    <property type="match status" value="1"/>
</dbReference>
<reference evidence="3 4" key="1">
    <citation type="submission" date="2020-08" db="EMBL/GenBank/DDBJ databases">
        <title>Sequencing the genomes of 1000 actinobacteria strains.</title>
        <authorList>
            <person name="Klenk H.-P."/>
        </authorList>
    </citation>
    <scope>NUCLEOTIDE SEQUENCE [LARGE SCALE GENOMIC DNA]</scope>
    <source>
        <strain evidence="3 4">DSM 45507</strain>
    </source>
</reference>